<dbReference type="InterPro" id="IPR005171">
    <property type="entry name" value="Cyt_c_oxidase_su4_prok"/>
</dbReference>
<keyword evidence="5 6" id="KW-0472">Membrane</keyword>
<dbReference type="EMBL" id="FMZA01000005">
    <property type="protein sequence ID" value="SDC27320.1"/>
    <property type="molecule type" value="Genomic_DNA"/>
</dbReference>
<dbReference type="STRING" id="1236220.SAMN04488112_105125"/>
<feature type="transmembrane region" description="Helical" evidence="6">
    <location>
        <begin position="23"/>
        <end position="42"/>
    </location>
</feature>
<gene>
    <name evidence="7" type="ORF">SAMN04488112_105125</name>
</gene>
<reference evidence="7 8" key="1">
    <citation type="submission" date="2016-10" db="EMBL/GenBank/DDBJ databases">
        <authorList>
            <person name="de Groot N.N."/>
        </authorList>
    </citation>
    <scope>NUCLEOTIDE SEQUENCE [LARGE SCALE GENOMIC DNA]</scope>
    <source>
        <strain evidence="7 8">DSM 45514</strain>
    </source>
</reference>
<dbReference type="RefSeq" id="WP_091567292.1">
    <property type="nucleotide sequence ID" value="NZ_FMZA01000005.1"/>
</dbReference>
<feature type="transmembrane region" description="Helical" evidence="6">
    <location>
        <begin position="48"/>
        <end position="69"/>
    </location>
</feature>
<keyword evidence="4 6" id="KW-1133">Transmembrane helix</keyword>
<accession>A0A1G6K8H9</accession>
<keyword evidence="2" id="KW-1003">Cell membrane</keyword>
<evidence type="ECO:0000256" key="2">
    <source>
        <dbReference type="ARBA" id="ARBA00022475"/>
    </source>
</evidence>
<dbReference type="Proteomes" id="UP000199387">
    <property type="component" value="Unassembled WGS sequence"/>
</dbReference>
<evidence type="ECO:0000256" key="4">
    <source>
        <dbReference type="ARBA" id="ARBA00022989"/>
    </source>
</evidence>
<keyword evidence="3 6" id="KW-0812">Transmembrane</keyword>
<evidence type="ECO:0000313" key="8">
    <source>
        <dbReference type="Proteomes" id="UP000199387"/>
    </source>
</evidence>
<comment type="subcellular location">
    <subcellularLocation>
        <location evidence="1">Cell membrane</location>
        <topology evidence="1">Multi-pass membrane protein</topology>
    </subcellularLocation>
</comment>
<keyword evidence="8" id="KW-1185">Reference proteome</keyword>
<dbReference type="AlphaFoldDB" id="A0A1G6K8H9"/>
<protein>
    <submittedName>
        <fullName evidence="7">Cytochrome c oxidase subunit 4</fullName>
    </submittedName>
</protein>
<feature type="transmembrane region" description="Helical" evidence="6">
    <location>
        <begin position="76"/>
        <end position="97"/>
    </location>
</feature>
<proteinExistence type="predicted"/>
<evidence type="ECO:0000256" key="3">
    <source>
        <dbReference type="ARBA" id="ARBA00022692"/>
    </source>
</evidence>
<evidence type="ECO:0000256" key="6">
    <source>
        <dbReference type="SAM" id="Phobius"/>
    </source>
</evidence>
<organism evidence="7 8">
    <name type="scientific">Melghirimyces thermohalophilus</name>
    <dbReference type="NCBI Taxonomy" id="1236220"/>
    <lineage>
        <taxon>Bacteria</taxon>
        <taxon>Bacillati</taxon>
        <taxon>Bacillota</taxon>
        <taxon>Bacilli</taxon>
        <taxon>Bacillales</taxon>
        <taxon>Thermoactinomycetaceae</taxon>
        <taxon>Melghirimyces</taxon>
    </lineage>
</organism>
<evidence type="ECO:0000256" key="5">
    <source>
        <dbReference type="ARBA" id="ARBA00023136"/>
    </source>
</evidence>
<evidence type="ECO:0000313" key="7">
    <source>
        <dbReference type="EMBL" id="SDC27320.1"/>
    </source>
</evidence>
<dbReference type="OrthoDB" id="2990188at2"/>
<sequence>MVQTDQPDNTRPRETPAKHLKSFGWMLLITAIAFALVGTGIFPPWITFSIIVLLAFIQLVLQLTTFMHLDRRSQLPIVFMTAGIGFSVIIAVAMFLMRN</sequence>
<name>A0A1G6K8H9_9BACL</name>
<dbReference type="Pfam" id="PF03626">
    <property type="entry name" value="COX4_pro"/>
    <property type="match status" value="1"/>
</dbReference>
<dbReference type="GO" id="GO:0005886">
    <property type="term" value="C:plasma membrane"/>
    <property type="evidence" value="ECO:0007669"/>
    <property type="project" value="UniProtKB-SubCell"/>
</dbReference>
<evidence type="ECO:0000256" key="1">
    <source>
        <dbReference type="ARBA" id="ARBA00004651"/>
    </source>
</evidence>